<evidence type="ECO:0000256" key="1">
    <source>
        <dbReference type="SAM" id="MobiDB-lite"/>
    </source>
</evidence>
<feature type="region of interest" description="Disordered" evidence="1">
    <location>
        <begin position="23"/>
        <end position="51"/>
    </location>
</feature>
<dbReference type="RefSeq" id="WP_167836021.1">
    <property type="nucleotide sequence ID" value="NZ_JABFCY010000014.1"/>
</dbReference>
<feature type="compositionally biased region" description="Polar residues" evidence="1">
    <location>
        <begin position="40"/>
        <end position="51"/>
    </location>
</feature>
<evidence type="ECO:0000313" key="3">
    <source>
        <dbReference type="EMBL" id="SPL64961.1"/>
    </source>
</evidence>
<reference evidence="2 5" key="3">
    <citation type="submission" date="2020-05" db="EMBL/GenBank/DDBJ databases">
        <title>Draft Genome Sequence of Ochrobactrum soli Isolated from Stable Fly Gut.</title>
        <authorList>
            <person name="Pileggi M.T."/>
            <person name="Vazhakkala L.J."/>
            <person name="Wong C.N."/>
        </authorList>
    </citation>
    <scope>NUCLEOTIDE SEQUENCE [LARGE SCALE GENOMIC DNA]</scope>
    <source>
        <strain evidence="2 5">MTP-C0764</strain>
    </source>
</reference>
<sequence length="51" mass="5981">MSIQTVSDELYRRHEREWAQWRDAVEEQESNQKQQDKVSGETSCDGKTSGH</sequence>
<dbReference type="EMBL" id="JABFCY010000014">
    <property type="protein sequence ID" value="NNU62470.1"/>
    <property type="molecule type" value="Genomic_DNA"/>
</dbReference>
<keyword evidence="5" id="KW-1185">Reference proteome</keyword>
<evidence type="ECO:0000313" key="4">
    <source>
        <dbReference type="Proteomes" id="UP000246073"/>
    </source>
</evidence>
<protein>
    <submittedName>
        <fullName evidence="3">Uncharacterized protein</fullName>
    </submittedName>
</protein>
<accession>A0A2P9HLH3</accession>
<evidence type="ECO:0000313" key="2">
    <source>
        <dbReference type="EMBL" id="NNU62470.1"/>
    </source>
</evidence>
<reference evidence="4" key="1">
    <citation type="submission" date="2017-12" db="EMBL/GenBank/DDBJ databases">
        <authorList>
            <person name="Diaz M."/>
        </authorList>
    </citation>
    <scope>NUCLEOTIDE SEQUENCE [LARGE SCALE GENOMIC DNA]</scope>
    <source>
        <strain evidence="4">FI11154</strain>
    </source>
</reference>
<dbReference type="EMBL" id="OOFM01000005">
    <property type="protein sequence ID" value="SPL64961.1"/>
    <property type="molecule type" value="Genomic_DNA"/>
</dbReference>
<dbReference type="Proteomes" id="UP000574931">
    <property type="component" value="Unassembled WGS sequence"/>
</dbReference>
<gene>
    <name evidence="2" type="ORF">HKX02_19750</name>
    <name evidence="3" type="ORF">OHAE_828</name>
</gene>
<organism evidence="3 4">
    <name type="scientific">Ochrobactrum soli</name>
    <dbReference type="NCBI Taxonomy" id="2448455"/>
    <lineage>
        <taxon>Bacteria</taxon>
        <taxon>Pseudomonadati</taxon>
        <taxon>Pseudomonadota</taxon>
        <taxon>Alphaproteobacteria</taxon>
        <taxon>Hyphomicrobiales</taxon>
        <taxon>Brucellaceae</taxon>
        <taxon>Brucella/Ochrobactrum group</taxon>
        <taxon>Ochrobactrum</taxon>
    </lineage>
</organism>
<dbReference type="AlphaFoldDB" id="A0A2P9HLH3"/>
<name>A0A2P9HLH3_9HYPH</name>
<dbReference type="Proteomes" id="UP000246073">
    <property type="component" value="Unassembled WGS sequence"/>
</dbReference>
<reference evidence="3" key="2">
    <citation type="submission" date="2017-12" db="EMBL/GenBank/DDBJ databases">
        <authorList>
            <person name="Hurst M.R.H."/>
        </authorList>
    </citation>
    <scope>NUCLEOTIDE SEQUENCE [LARGE SCALE GENOMIC DNA]</scope>
    <source>
        <strain evidence="3">FI11154</strain>
    </source>
</reference>
<proteinExistence type="predicted"/>
<evidence type="ECO:0000313" key="5">
    <source>
        <dbReference type="Proteomes" id="UP000574931"/>
    </source>
</evidence>